<dbReference type="STRING" id="314607.KB13_1218"/>
<dbReference type="HOGENOM" id="CLU_3165081_0_0_4"/>
<sequence>MLPYFFCAKINLWMKKRIAMNAAFMTASCINANTINKTGVFSVRVAF</sequence>
<evidence type="ECO:0000313" key="1">
    <source>
        <dbReference type="EMBL" id="EDZ65086.1"/>
    </source>
</evidence>
<dbReference type="AlphaFoldDB" id="B6BT87"/>
<dbReference type="EMBL" id="DS995299">
    <property type="protein sequence ID" value="EDZ65086.1"/>
    <property type="molecule type" value="Genomic_DNA"/>
</dbReference>
<accession>B6BT87</accession>
<gene>
    <name evidence="1" type="ORF">KB13_1218</name>
</gene>
<reference evidence="2" key="1">
    <citation type="journal article" date="2012" name="Stand. Genomic Sci.">
        <title>Genome sequence of strain HIMB624, a cultured representative from the OM43 clade of marine Betaproteobacteria.</title>
        <authorList>
            <person name="Huggett M.J."/>
            <person name="Hayakawa D.H."/>
            <person name="Rappe M.S."/>
        </authorList>
    </citation>
    <scope>NUCLEOTIDE SEQUENCE [LARGE SCALE GENOMIC DNA]</scope>
    <source>
        <strain evidence="2">KB13</strain>
    </source>
</reference>
<protein>
    <submittedName>
        <fullName evidence="1">Uncharacterized protein</fullName>
    </submittedName>
</protein>
<name>B6BT87_9PROT</name>
<dbReference type="Proteomes" id="UP000004188">
    <property type="component" value="Unassembled WGS sequence"/>
</dbReference>
<organism evidence="1 2">
    <name type="scientific">beta proteobacterium KB13</name>
    <dbReference type="NCBI Taxonomy" id="314607"/>
    <lineage>
        <taxon>Bacteria</taxon>
        <taxon>Pseudomonadati</taxon>
        <taxon>Pseudomonadota</taxon>
        <taxon>Betaproteobacteria</taxon>
        <taxon>Nitrosomonadales</taxon>
        <taxon>OM43 clade</taxon>
    </lineage>
</organism>
<evidence type="ECO:0000313" key="2">
    <source>
        <dbReference type="Proteomes" id="UP000004188"/>
    </source>
</evidence>
<proteinExistence type="predicted"/>
<keyword evidence="2" id="KW-1185">Reference proteome</keyword>